<gene>
    <name evidence="2" type="ORF">CAUJ_LOCUS726</name>
</gene>
<dbReference type="EMBL" id="CAJGYM010000001">
    <property type="protein sequence ID" value="CAD6184807.1"/>
    <property type="molecule type" value="Genomic_DNA"/>
</dbReference>
<name>A0A8S1GN03_9PELO</name>
<accession>A0A8S1GN03</accession>
<evidence type="ECO:0000313" key="3">
    <source>
        <dbReference type="Proteomes" id="UP000835052"/>
    </source>
</evidence>
<organism evidence="2 3">
    <name type="scientific">Caenorhabditis auriculariae</name>
    <dbReference type="NCBI Taxonomy" id="2777116"/>
    <lineage>
        <taxon>Eukaryota</taxon>
        <taxon>Metazoa</taxon>
        <taxon>Ecdysozoa</taxon>
        <taxon>Nematoda</taxon>
        <taxon>Chromadorea</taxon>
        <taxon>Rhabditida</taxon>
        <taxon>Rhabditina</taxon>
        <taxon>Rhabditomorpha</taxon>
        <taxon>Rhabditoidea</taxon>
        <taxon>Rhabditidae</taxon>
        <taxon>Peloderinae</taxon>
        <taxon>Caenorhabditis</taxon>
    </lineage>
</organism>
<feature type="compositionally biased region" description="Basic and acidic residues" evidence="1">
    <location>
        <begin position="77"/>
        <end position="87"/>
    </location>
</feature>
<dbReference type="AlphaFoldDB" id="A0A8S1GN03"/>
<evidence type="ECO:0000256" key="1">
    <source>
        <dbReference type="SAM" id="MobiDB-lite"/>
    </source>
</evidence>
<feature type="region of interest" description="Disordered" evidence="1">
    <location>
        <begin position="66"/>
        <end position="93"/>
    </location>
</feature>
<protein>
    <submittedName>
        <fullName evidence="2">Uncharacterized protein</fullName>
    </submittedName>
</protein>
<dbReference type="Proteomes" id="UP000835052">
    <property type="component" value="Unassembled WGS sequence"/>
</dbReference>
<sequence length="179" mass="20093">MPSPTTISLARKQVLPLKPKSSNYVQRLENKPKSSRISSDDVPVTTLELKKKKKVEKNTIVNLLYRKPDHNSNNGEMDCHSPRDKRASSPTSSGYATDTLIDFENHENDDHVFHNSLYAPLRVCEMCFGAAVADAQINGMPIPSLVNGPWTNHESADHFASGDRFAFLTNIMQTENLFY</sequence>
<comment type="caution">
    <text evidence="2">The sequence shown here is derived from an EMBL/GenBank/DDBJ whole genome shotgun (WGS) entry which is preliminary data.</text>
</comment>
<feature type="region of interest" description="Disordered" evidence="1">
    <location>
        <begin position="1"/>
        <end position="42"/>
    </location>
</feature>
<reference evidence="2" key="1">
    <citation type="submission" date="2020-10" db="EMBL/GenBank/DDBJ databases">
        <authorList>
            <person name="Kikuchi T."/>
        </authorList>
    </citation>
    <scope>NUCLEOTIDE SEQUENCE</scope>
    <source>
        <strain evidence="2">NKZ352</strain>
    </source>
</reference>
<keyword evidence="3" id="KW-1185">Reference proteome</keyword>
<evidence type="ECO:0000313" key="2">
    <source>
        <dbReference type="EMBL" id="CAD6184807.1"/>
    </source>
</evidence>
<proteinExistence type="predicted"/>